<feature type="region of interest" description="Disordered" evidence="1">
    <location>
        <begin position="40"/>
        <end position="73"/>
    </location>
</feature>
<feature type="compositionally biased region" description="Polar residues" evidence="1">
    <location>
        <begin position="261"/>
        <end position="284"/>
    </location>
</feature>
<proteinExistence type="predicted"/>
<evidence type="ECO:0008006" key="4">
    <source>
        <dbReference type="Google" id="ProtNLM"/>
    </source>
</evidence>
<accession>A0A9D4DST6</accession>
<comment type="caution">
    <text evidence="2">The sequence shown here is derived from an EMBL/GenBank/DDBJ whole genome shotgun (WGS) entry which is preliminary data.</text>
</comment>
<organism evidence="2 3">
    <name type="scientific">Dreissena polymorpha</name>
    <name type="common">Zebra mussel</name>
    <name type="synonym">Mytilus polymorpha</name>
    <dbReference type="NCBI Taxonomy" id="45954"/>
    <lineage>
        <taxon>Eukaryota</taxon>
        <taxon>Metazoa</taxon>
        <taxon>Spiralia</taxon>
        <taxon>Lophotrochozoa</taxon>
        <taxon>Mollusca</taxon>
        <taxon>Bivalvia</taxon>
        <taxon>Autobranchia</taxon>
        <taxon>Heteroconchia</taxon>
        <taxon>Euheterodonta</taxon>
        <taxon>Imparidentia</taxon>
        <taxon>Neoheterodontei</taxon>
        <taxon>Myida</taxon>
        <taxon>Dreissenoidea</taxon>
        <taxon>Dreissenidae</taxon>
        <taxon>Dreissena</taxon>
    </lineage>
</organism>
<evidence type="ECO:0000313" key="2">
    <source>
        <dbReference type="EMBL" id="KAH3755222.1"/>
    </source>
</evidence>
<dbReference type="AlphaFoldDB" id="A0A9D4DST6"/>
<evidence type="ECO:0000313" key="3">
    <source>
        <dbReference type="Proteomes" id="UP000828390"/>
    </source>
</evidence>
<feature type="compositionally biased region" description="Low complexity" evidence="1">
    <location>
        <begin position="285"/>
        <end position="296"/>
    </location>
</feature>
<feature type="region of interest" description="Disordered" evidence="1">
    <location>
        <begin position="261"/>
        <end position="296"/>
    </location>
</feature>
<sequence length="387" mass="42823">MTLDLQRLQIDVPVEPLKTADVGQPVEPLKTAAVGQPVEHLKTAAVGEPTKKRPKSSCDSLKNNSKQTKKQKKAIEETVVSAAPFSEAISNPTQNPLVEQAMLILQKRRAQTQSPHPIAALSTSCSPTIQTPAMHESQTYHVLQNQNQTPFPVISSPLPSWSTSYHEYSDPSPQQWQYDEPVINQHVSGSYLSMLNSSFETEQTETRCQDSTVERLERRIAELESQVKDLQQERHKTSVTPPRMPQMPKSLQNFSNTMQKATLPTNGSMQTNRSSLQTNGSPANGSPAKGSSAHGSSAHEIIESAIGFERRMPKALAKAMRAVFTEEQLATCSFKGGITTNGDPRVGLPEAEREAVIDVMSHKFEVDRSVIETKMRSALRRLFVMLR</sequence>
<feature type="region of interest" description="Disordered" evidence="1">
    <location>
        <begin position="228"/>
        <end position="249"/>
    </location>
</feature>
<dbReference type="Proteomes" id="UP000828390">
    <property type="component" value="Unassembled WGS sequence"/>
</dbReference>
<keyword evidence="3" id="KW-1185">Reference proteome</keyword>
<evidence type="ECO:0000256" key="1">
    <source>
        <dbReference type="SAM" id="MobiDB-lite"/>
    </source>
</evidence>
<dbReference type="EMBL" id="JAIWYP010000010">
    <property type="protein sequence ID" value="KAH3755222.1"/>
    <property type="molecule type" value="Genomic_DNA"/>
</dbReference>
<gene>
    <name evidence="2" type="ORF">DPMN_189912</name>
</gene>
<dbReference type="Gene3D" id="1.10.10.2590">
    <property type="entry name" value="BEN domain"/>
    <property type="match status" value="1"/>
</dbReference>
<protein>
    <recommendedName>
        <fullName evidence="4">BEN domain-containing protein</fullName>
    </recommendedName>
</protein>
<name>A0A9D4DST6_DREPO</name>
<reference evidence="2" key="1">
    <citation type="journal article" date="2019" name="bioRxiv">
        <title>The Genome of the Zebra Mussel, Dreissena polymorpha: A Resource for Invasive Species Research.</title>
        <authorList>
            <person name="McCartney M.A."/>
            <person name="Auch B."/>
            <person name="Kono T."/>
            <person name="Mallez S."/>
            <person name="Zhang Y."/>
            <person name="Obille A."/>
            <person name="Becker A."/>
            <person name="Abrahante J.E."/>
            <person name="Garbe J."/>
            <person name="Badalamenti J.P."/>
            <person name="Herman A."/>
            <person name="Mangelson H."/>
            <person name="Liachko I."/>
            <person name="Sullivan S."/>
            <person name="Sone E.D."/>
            <person name="Koren S."/>
            <person name="Silverstein K.A.T."/>
            <person name="Beckman K.B."/>
            <person name="Gohl D.M."/>
        </authorList>
    </citation>
    <scope>NUCLEOTIDE SEQUENCE</scope>
    <source>
        <strain evidence="2">Duluth1</strain>
        <tissue evidence="2">Whole animal</tissue>
    </source>
</reference>
<reference evidence="2" key="2">
    <citation type="submission" date="2020-11" db="EMBL/GenBank/DDBJ databases">
        <authorList>
            <person name="McCartney M.A."/>
            <person name="Auch B."/>
            <person name="Kono T."/>
            <person name="Mallez S."/>
            <person name="Becker A."/>
            <person name="Gohl D.M."/>
            <person name="Silverstein K.A.T."/>
            <person name="Koren S."/>
            <person name="Bechman K.B."/>
            <person name="Herman A."/>
            <person name="Abrahante J.E."/>
            <person name="Garbe J."/>
        </authorList>
    </citation>
    <scope>NUCLEOTIDE SEQUENCE</scope>
    <source>
        <strain evidence="2">Duluth1</strain>
        <tissue evidence="2">Whole animal</tissue>
    </source>
</reference>